<dbReference type="Proteomes" id="UP000288805">
    <property type="component" value="Unassembled WGS sequence"/>
</dbReference>
<name>A0A438DEQ1_VITVI</name>
<feature type="region of interest" description="Disordered" evidence="1">
    <location>
        <begin position="34"/>
        <end position="53"/>
    </location>
</feature>
<gene>
    <name evidence="2" type="ORF">CK203_082919</name>
</gene>
<reference evidence="2 3" key="1">
    <citation type="journal article" date="2018" name="PLoS Genet.">
        <title>Population sequencing reveals clonal diversity and ancestral inbreeding in the grapevine cultivar Chardonnay.</title>
        <authorList>
            <person name="Roach M.J."/>
            <person name="Johnson D.L."/>
            <person name="Bohlmann J."/>
            <person name="van Vuuren H.J."/>
            <person name="Jones S.J."/>
            <person name="Pretorius I.S."/>
            <person name="Schmidt S.A."/>
            <person name="Borneman A.R."/>
        </authorList>
    </citation>
    <scope>NUCLEOTIDE SEQUENCE [LARGE SCALE GENOMIC DNA]</scope>
    <source>
        <strain evidence="3">cv. Chardonnay</strain>
        <tissue evidence="2">Leaf</tissue>
    </source>
</reference>
<dbReference type="AlphaFoldDB" id="A0A438DEQ1"/>
<sequence length="512" mass="57143">MVRRGRRARRPRSRRKECSFTVESKAFEIVVDDRKGKSKMRKKQDGEGMEGAGENVLYDTRDKQSGGFIRLGVSDLERKRKPGRKGCGEGCCGRSYATIAKRSLSGNPNVIVVKVKREESIGLLKKLEHCVVASWKDNSGGEDDLEKLGQLWAKSWELKEARRVVSSGNRAMEGIQVGLEHWSPRSGCWAEEEERKENLGGIADKKPVVIAVRLGVRRSLMRGAASDEGVDLSPTIRTWAPTGKMHFLSPIAGPKEPRRVGGPGLMSGAMGFKMKGVAASVIGPEESEDMRKLQGVARLSETDKALEEESMRINGCKELGAIKSSSDKGRGMDGVGDTYDAQVERSEPEGKWEESGLAKFSQFLGFPTEGLEKEILNFLTKIRKRREKIHSKELLEKSKFERELKRLECSINYEGGLNRKARHRQRAPNCDCPMKVKILSWNETKIQAMSDSIARSIGSGRFLDWKAVNARGLREEFLYAGIEVYDPFSKVERDALWEEFGAIRGCGKTLGV</sequence>
<evidence type="ECO:0000256" key="1">
    <source>
        <dbReference type="SAM" id="MobiDB-lite"/>
    </source>
</evidence>
<organism evidence="2 3">
    <name type="scientific">Vitis vinifera</name>
    <name type="common">Grape</name>
    <dbReference type="NCBI Taxonomy" id="29760"/>
    <lineage>
        <taxon>Eukaryota</taxon>
        <taxon>Viridiplantae</taxon>
        <taxon>Streptophyta</taxon>
        <taxon>Embryophyta</taxon>
        <taxon>Tracheophyta</taxon>
        <taxon>Spermatophyta</taxon>
        <taxon>Magnoliopsida</taxon>
        <taxon>eudicotyledons</taxon>
        <taxon>Gunneridae</taxon>
        <taxon>Pentapetalae</taxon>
        <taxon>rosids</taxon>
        <taxon>Vitales</taxon>
        <taxon>Vitaceae</taxon>
        <taxon>Viteae</taxon>
        <taxon>Vitis</taxon>
    </lineage>
</organism>
<comment type="caution">
    <text evidence="2">The sequence shown here is derived from an EMBL/GenBank/DDBJ whole genome shotgun (WGS) entry which is preliminary data.</text>
</comment>
<evidence type="ECO:0000313" key="2">
    <source>
        <dbReference type="EMBL" id="RVW33889.1"/>
    </source>
</evidence>
<protein>
    <recommendedName>
        <fullName evidence="4">DUF4283 domain-containing protein</fullName>
    </recommendedName>
</protein>
<evidence type="ECO:0008006" key="4">
    <source>
        <dbReference type="Google" id="ProtNLM"/>
    </source>
</evidence>
<accession>A0A438DEQ1</accession>
<dbReference type="EMBL" id="QGNW01001662">
    <property type="protein sequence ID" value="RVW33889.1"/>
    <property type="molecule type" value="Genomic_DNA"/>
</dbReference>
<evidence type="ECO:0000313" key="3">
    <source>
        <dbReference type="Proteomes" id="UP000288805"/>
    </source>
</evidence>
<proteinExistence type="predicted"/>